<reference evidence="2 3" key="1">
    <citation type="submission" date="2018-11" db="EMBL/GenBank/DDBJ databases">
        <authorList>
            <consortium name="Pathogen Informatics"/>
        </authorList>
    </citation>
    <scope>NUCLEOTIDE SEQUENCE [LARGE SCALE GENOMIC DNA]</scope>
</reference>
<gene>
    <name evidence="2" type="ORF">CGOC_LOCUS13434</name>
</gene>
<feature type="region of interest" description="Disordered" evidence="1">
    <location>
        <begin position="1"/>
        <end position="22"/>
    </location>
</feature>
<feature type="non-terminal residue" evidence="2">
    <location>
        <position position="1"/>
    </location>
</feature>
<feature type="compositionally biased region" description="Acidic residues" evidence="1">
    <location>
        <begin position="1"/>
        <end position="10"/>
    </location>
</feature>
<dbReference type="Proteomes" id="UP000271889">
    <property type="component" value="Unassembled WGS sequence"/>
</dbReference>
<evidence type="ECO:0000256" key="1">
    <source>
        <dbReference type="SAM" id="MobiDB-lite"/>
    </source>
</evidence>
<feature type="compositionally biased region" description="Low complexity" evidence="1">
    <location>
        <begin position="11"/>
        <end position="22"/>
    </location>
</feature>
<organism evidence="2 3">
    <name type="scientific">Cylicostephanus goldi</name>
    <name type="common">Nematode worm</name>
    <dbReference type="NCBI Taxonomy" id="71465"/>
    <lineage>
        <taxon>Eukaryota</taxon>
        <taxon>Metazoa</taxon>
        <taxon>Ecdysozoa</taxon>
        <taxon>Nematoda</taxon>
        <taxon>Chromadorea</taxon>
        <taxon>Rhabditida</taxon>
        <taxon>Rhabditina</taxon>
        <taxon>Rhabditomorpha</taxon>
        <taxon>Strongyloidea</taxon>
        <taxon>Strongylidae</taxon>
        <taxon>Cylicostephanus</taxon>
    </lineage>
</organism>
<sequence length="107" mass="12181">DPDEDNENEPETTTTENPVVRNNTSIRKQIEVISSDIAKETNEFMRRSEDDAKPMFLTYYNQECNGVMVAMLDNTTILRATEECLKLGCKAVNAEVHPNGRYTVSMF</sequence>
<proteinExistence type="predicted"/>
<protein>
    <submittedName>
        <fullName evidence="2">Uncharacterized protein</fullName>
    </submittedName>
</protein>
<accession>A0A3P7R8Q8</accession>
<name>A0A3P7R8Q8_CYLGO</name>
<evidence type="ECO:0000313" key="2">
    <source>
        <dbReference type="EMBL" id="VDN37289.1"/>
    </source>
</evidence>
<evidence type="ECO:0000313" key="3">
    <source>
        <dbReference type="Proteomes" id="UP000271889"/>
    </source>
</evidence>
<keyword evidence="3" id="KW-1185">Reference proteome</keyword>
<dbReference type="AlphaFoldDB" id="A0A3P7R8Q8"/>
<dbReference type="OrthoDB" id="5852424at2759"/>
<dbReference type="EMBL" id="UYRV01131386">
    <property type="protein sequence ID" value="VDN37289.1"/>
    <property type="molecule type" value="Genomic_DNA"/>
</dbReference>